<organism evidence="4">
    <name type="scientific">Cladocopium goreaui</name>
    <dbReference type="NCBI Taxonomy" id="2562237"/>
    <lineage>
        <taxon>Eukaryota</taxon>
        <taxon>Sar</taxon>
        <taxon>Alveolata</taxon>
        <taxon>Dinophyceae</taxon>
        <taxon>Suessiales</taxon>
        <taxon>Symbiodiniaceae</taxon>
        <taxon>Cladocopium</taxon>
    </lineage>
</organism>
<feature type="domain" description="SnoaL-like" evidence="3">
    <location>
        <begin position="45"/>
        <end position="147"/>
    </location>
</feature>
<dbReference type="AlphaFoldDB" id="A0A9P1BGI9"/>
<dbReference type="InterPro" id="IPR037401">
    <property type="entry name" value="SnoaL-like"/>
</dbReference>
<name>A0A9P1BGI9_9DINO</name>
<protein>
    <submittedName>
        <fullName evidence="6">Oxidation resistance protein 1</fullName>
    </submittedName>
</protein>
<dbReference type="OrthoDB" id="437421at2759"/>
<sequence length="414" mass="45330">MLPARRRYASLLLLASAGLIAFVGPRQQPERLSHTARNGARSVMESFYSAVNGRDLETALNMVDDDVLYEDFTFQEPFRGREGVRELLSDAMSLPKGLDFIIDDVAGGDSWSGDDAVGMTWHVEFDGVPLPNSRGASLYKTKNGKLSYARDIVESPLKLGSAALGIVGFIATLVRSSKQGLAGSFVAFATAASLYWYVLLLSPQGQFPFLGGPPAWAIDDTTLPNVIDESLNFFYIWPGLDSIGLPSPSTLGIALPEVDAMRLALFNLAEAYAFMLLPLLLWDRPQRNVYNWWVPAMFLTNAILLPYFATRALAPAPAERQKPSWSPLFGILALLVVAVAIWQSWGLYAGLPSLLLGDRVAFAFAVDASLFALLQAYVFAETSGPAWRFVPFFGLAAWLILPEEQEVRSEPLPA</sequence>
<evidence type="ECO:0000256" key="1">
    <source>
        <dbReference type="SAM" id="Phobius"/>
    </source>
</evidence>
<feature type="transmembrane region" description="Helical" evidence="1">
    <location>
        <begin position="328"/>
        <end position="348"/>
    </location>
</feature>
<dbReference type="EMBL" id="CAMXCT030000042">
    <property type="protein sequence ID" value="CAL4760226.1"/>
    <property type="molecule type" value="Genomic_DNA"/>
</dbReference>
<evidence type="ECO:0000313" key="7">
    <source>
        <dbReference type="Proteomes" id="UP001152797"/>
    </source>
</evidence>
<accession>A0A9P1BGI9</accession>
<keyword evidence="1" id="KW-0472">Membrane</keyword>
<dbReference type="SUPFAM" id="SSF54427">
    <property type="entry name" value="NTF2-like"/>
    <property type="match status" value="1"/>
</dbReference>
<keyword evidence="1" id="KW-0812">Transmembrane</keyword>
<dbReference type="Gene3D" id="3.10.450.50">
    <property type="match status" value="1"/>
</dbReference>
<gene>
    <name evidence="4" type="ORF">C1SCF055_LOCUS1449</name>
</gene>
<keyword evidence="2" id="KW-0732">Signal</keyword>
<feature type="signal peptide" evidence="2">
    <location>
        <begin position="1"/>
        <end position="25"/>
    </location>
</feature>
<feature type="transmembrane region" description="Helical" evidence="1">
    <location>
        <begin position="360"/>
        <end position="379"/>
    </location>
</feature>
<evidence type="ECO:0000259" key="3">
    <source>
        <dbReference type="Pfam" id="PF12680"/>
    </source>
</evidence>
<evidence type="ECO:0000256" key="2">
    <source>
        <dbReference type="SAM" id="SignalP"/>
    </source>
</evidence>
<feature type="transmembrane region" description="Helical" evidence="1">
    <location>
        <begin position="181"/>
        <end position="199"/>
    </location>
</feature>
<feature type="transmembrane region" description="Helical" evidence="1">
    <location>
        <begin position="289"/>
        <end position="308"/>
    </location>
</feature>
<comment type="caution">
    <text evidence="4">The sequence shown here is derived from an EMBL/GenBank/DDBJ whole genome shotgun (WGS) entry which is preliminary data.</text>
</comment>
<evidence type="ECO:0000313" key="4">
    <source>
        <dbReference type="EMBL" id="CAI3972914.1"/>
    </source>
</evidence>
<dbReference type="EMBL" id="CAMXCT010000042">
    <property type="protein sequence ID" value="CAI3972914.1"/>
    <property type="molecule type" value="Genomic_DNA"/>
</dbReference>
<dbReference type="PANTHER" id="PTHR33698">
    <property type="entry name" value="NUCLEAR TRANSPORT FACTOR 2 (NTF2)-LIKE PROTEIN"/>
    <property type="match status" value="1"/>
</dbReference>
<keyword evidence="7" id="KW-1185">Reference proteome</keyword>
<feature type="transmembrane region" description="Helical" evidence="1">
    <location>
        <begin position="157"/>
        <end position="174"/>
    </location>
</feature>
<dbReference type="EMBL" id="CAMXCT020000042">
    <property type="protein sequence ID" value="CAL1126289.1"/>
    <property type="molecule type" value="Genomic_DNA"/>
</dbReference>
<feature type="transmembrane region" description="Helical" evidence="1">
    <location>
        <begin position="263"/>
        <end position="282"/>
    </location>
</feature>
<proteinExistence type="predicted"/>
<dbReference type="PANTHER" id="PTHR33698:SF3">
    <property type="entry name" value="OS09G0266000 PROTEIN"/>
    <property type="match status" value="1"/>
</dbReference>
<feature type="chain" id="PRO_5043269427" evidence="2">
    <location>
        <begin position="26"/>
        <end position="414"/>
    </location>
</feature>
<dbReference type="Pfam" id="PF12680">
    <property type="entry name" value="SnoaL_2"/>
    <property type="match status" value="1"/>
</dbReference>
<keyword evidence="1" id="KW-1133">Transmembrane helix</keyword>
<reference evidence="4" key="1">
    <citation type="submission" date="2022-10" db="EMBL/GenBank/DDBJ databases">
        <authorList>
            <person name="Chen Y."/>
            <person name="Dougan E. K."/>
            <person name="Chan C."/>
            <person name="Rhodes N."/>
            <person name="Thang M."/>
        </authorList>
    </citation>
    <scope>NUCLEOTIDE SEQUENCE</scope>
</reference>
<evidence type="ECO:0000313" key="6">
    <source>
        <dbReference type="EMBL" id="CAL4760226.1"/>
    </source>
</evidence>
<reference evidence="5" key="2">
    <citation type="submission" date="2024-04" db="EMBL/GenBank/DDBJ databases">
        <authorList>
            <person name="Chen Y."/>
            <person name="Shah S."/>
            <person name="Dougan E. K."/>
            <person name="Thang M."/>
            <person name="Chan C."/>
        </authorList>
    </citation>
    <scope>NUCLEOTIDE SEQUENCE [LARGE SCALE GENOMIC DNA]</scope>
</reference>
<dbReference type="InterPro" id="IPR032710">
    <property type="entry name" value="NTF2-like_dom_sf"/>
</dbReference>
<dbReference type="Proteomes" id="UP001152797">
    <property type="component" value="Unassembled WGS sequence"/>
</dbReference>
<evidence type="ECO:0000313" key="5">
    <source>
        <dbReference type="EMBL" id="CAL1126289.1"/>
    </source>
</evidence>